<dbReference type="PANTHER" id="PTHR30383">
    <property type="entry name" value="THIOESTERASE 1/PROTEASE 1/LYSOPHOSPHOLIPASE L1"/>
    <property type="match status" value="1"/>
</dbReference>
<dbReference type="PANTHER" id="PTHR30383:SF5">
    <property type="entry name" value="SGNH HYDROLASE-TYPE ESTERASE DOMAIN-CONTAINING PROTEIN"/>
    <property type="match status" value="1"/>
</dbReference>
<name>A0A4R1M7Q0_9SPHI</name>
<organism evidence="2 3">
    <name type="scientific">Albibacterium bauzanense</name>
    <dbReference type="NCBI Taxonomy" id="653929"/>
    <lineage>
        <taxon>Bacteria</taxon>
        <taxon>Pseudomonadati</taxon>
        <taxon>Bacteroidota</taxon>
        <taxon>Sphingobacteriia</taxon>
        <taxon>Sphingobacteriales</taxon>
        <taxon>Sphingobacteriaceae</taxon>
        <taxon>Albibacterium</taxon>
    </lineage>
</organism>
<evidence type="ECO:0000259" key="1">
    <source>
        <dbReference type="Pfam" id="PF13472"/>
    </source>
</evidence>
<gene>
    <name evidence="2" type="ORF">C8N28_1035</name>
</gene>
<comment type="caution">
    <text evidence="2">The sequence shown here is derived from an EMBL/GenBank/DDBJ whole genome shotgun (WGS) entry which is preliminary data.</text>
</comment>
<dbReference type="GO" id="GO:0004622">
    <property type="term" value="F:phosphatidylcholine lysophospholipase activity"/>
    <property type="evidence" value="ECO:0007669"/>
    <property type="project" value="TreeGrafter"/>
</dbReference>
<dbReference type="Gene3D" id="3.40.50.1110">
    <property type="entry name" value="SGNH hydrolase"/>
    <property type="match status" value="1"/>
</dbReference>
<dbReference type="AlphaFoldDB" id="A0A4R1M7Q0"/>
<dbReference type="InterPro" id="IPR036514">
    <property type="entry name" value="SGNH_hydro_sf"/>
</dbReference>
<keyword evidence="3" id="KW-1185">Reference proteome</keyword>
<proteinExistence type="predicted"/>
<evidence type="ECO:0000313" key="3">
    <source>
        <dbReference type="Proteomes" id="UP000294616"/>
    </source>
</evidence>
<dbReference type="SUPFAM" id="SSF52266">
    <property type="entry name" value="SGNH hydrolase"/>
    <property type="match status" value="1"/>
</dbReference>
<reference evidence="2 3" key="1">
    <citation type="submission" date="2019-03" db="EMBL/GenBank/DDBJ databases">
        <title>Genomic Encyclopedia of Archaeal and Bacterial Type Strains, Phase II (KMG-II): from individual species to whole genera.</title>
        <authorList>
            <person name="Goeker M."/>
        </authorList>
    </citation>
    <scope>NUCLEOTIDE SEQUENCE [LARGE SCALE GENOMIC DNA]</scope>
    <source>
        <strain evidence="2 3">DSM 22554</strain>
    </source>
</reference>
<dbReference type="EMBL" id="SMGO01000001">
    <property type="protein sequence ID" value="TCK85723.1"/>
    <property type="molecule type" value="Genomic_DNA"/>
</dbReference>
<protein>
    <submittedName>
        <fullName evidence="2">Lysophospholipase L1-like esterase</fullName>
    </submittedName>
</protein>
<dbReference type="InterPro" id="IPR051532">
    <property type="entry name" value="Ester_Hydrolysis_Enzymes"/>
</dbReference>
<accession>A0A4R1M7Q0</accession>
<dbReference type="Proteomes" id="UP000294616">
    <property type="component" value="Unassembled WGS sequence"/>
</dbReference>
<feature type="domain" description="SGNH hydrolase-type esterase" evidence="1">
    <location>
        <begin position="99"/>
        <end position="245"/>
    </location>
</feature>
<dbReference type="InterPro" id="IPR013830">
    <property type="entry name" value="SGNH_hydro"/>
</dbReference>
<sequence>MSYKLYKLEFSTYTMKRLNLIKPIVGSFLLALLAFVFACSPQIKNSKANSKFNTVQNIPQDIEKWEKSIAAFEQQDKENPPKKGSILFVGSSSMVMWKDLDSYFPGKFIINRGFGGSQTDEVHYYAFRMLFPYQPKQVVVYVGDNDVNAGKSPEKVFSDLKDFFEDIRYQLPKTKITYISIKPSPSRWALMDKFTKTNTLVENYLETVSNSSYVDIVKPMLLGNGRPNPAYFLSDSLHMTPAGYDVWAKALAPHLE</sequence>
<evidence type="ECO:0000313" key="2">
    <source>
        <dbReference type="EMBL" id="TCK85723.1"/>
    </source>
</evidence>
<dbReference type="Pfam" id="PF13472">
    <property type="entry name" value="Lipase_GDSL_2"/>
    <property type="match status" value="1"/>
</dbReference>